<dbReference type="SMART" id="SM00631">
    <property type="entry name" value="Zn_pept"/>
    <property type="match status" value="1"/>
</dbReference>
<keyword evidence="7" id="KW-0472">Membrane</keyword>
<feature type="compositionally biased region" description="Polar residues" evidence="6">
    <location>
        <begin position="671"/>
        <end position="683"/>
    </location>
</feature>
<organism evidence="9 10">
    <name type="scientific">Pythium insidiosum</name>
    <name type="common">Pythiosis disease agent</name>
    <dbReference type="NCBI Taxonomy" id="114742"/>
    <lineage>
        <taxon>Eukaryota</taxon>
        <taxon>Sar</taxon>
        <taxon>Stramenopiles</taxon>
        <taxon>Oomycota</taxon>
        <taxon>Peronosporomycetes</taxon>
        <taxon>Pythiales</taxon>
        <taxon>Pythiaceae</taxon>
        <taxon>Pythium</taxon>
    </lineage>
</organism>
<evidence type="ECO:0000256" key="3">
    <source>
        <dbReference type="ARBA" id="ARBA00022723"/>
    </source>
</evidence>
<feature type="active site" description="Proton donor/acceptor" evidence="5">
    <location>
        <position position="305"/>
    </location>
</feature>
<dbReference type="GO" id="GO:0008270">
    <property type="term" value="F:zinc ion binding"/>
    <property type="evidence" value="ECO:0007669"/>
    <property type="project" value="InterPro"/>
</dbReference>
<evidence type="ECO:0000256" key="7">
    <source>
        <dbReference type="SAM" id="Phobius"/>
    </source>
</evidence>
<dbReference type="Proteomes" id="UP001209570">
    <property type="component" value="Unassembled WGS sequence"/>
</dbReference>
<keyword evidence="7" id="KW-1133">Transmembrane helix</keyword>
<dbReference type="GO" id="GO:0006508">
    <property type="term" value="P:proteolysis"/>
    <property type="evidence" value="ECO:0007669"/>
    <property type="project" value="InterPro"/>
</dbReference>
<evidence type="ECO:0000256" key="5">
    <source>
        <dbReference type="PROSITE-ProRule" id="PRU01379"/>
    </source>
</evidence>
<dbReference type="PROSITE" id="PS52035">
    <property type="entry name" value="PEPTIDASE_M14"/>
    <property type="match status" value="1"/>
</dbReference>
<feature type="compositionally biased region" description="Polar residues" evidence="6">
    <location>
        <begin position="641"/>
        <end position="653"/>
    </location>
</feature>
<keyword evidence="10" id="KW-1185">Reference proteome</keyword>
<feature type="region of interest" description="Disordered" evidence="6">
    <location>
        <begin position="957"/>
        <end position="982"/>
    </location>
</feature>
<keyword evidence="7" id="KW-0812">Transmembrane</keyword>
<evidence type="ECO:0000256" key="1">
    <source>
        <dbReference type="ARBA" id="ARBA00001947"/>
    </source>
</evidence>
<evidence type="ECO:0000313" key="9">
    <source>
        <dbReference type="EMBL" id="KAJ0397069.1"/>
    </source>
</evidence>
<feature type="compositionally biased region" description="Low complexity" evidence="6">
    <location>
        <begin position="617"/>
        <end position="628"/>
    </location>
</feature>
<dbReference type="InterPro" id="IPR000834">
    <property type="entry name" value="Peptidase_M14"/>
</dbReference>
<reference evidence="9" key="1">
    <citation type="submission" date="2021-12" db="EMBL/GenBank/DDBJ databases">
        <title>Prjna785345.</title>
        <authorList>
            <person name="Rujirawat T."/>
            <person name="Krajaejun T."/>
        </authorList>
    </citation>
    <scope>NUCLEOTIDE SEQUENCE</scope>
    <source>
        <strain evidence="9">Pi057C3</strain>
    </source>
</reference>
<dbReference type="CDD" id="cd00596">
    <property type="entry name" value="Peptidase_M14_like"/>
    <property type="match status" value="1"/>
</dbReference>
<dbReference type="GO" id="GO:0004181">
    <property type="term" value="F:metallocarboxypeptidase activity"/>
    <property type="evidence" value="ECO:0007669"/>
    <property type="project" value="InterPro"/>
</dbReference>
<feature type="compositionally biased region" description="Polar residues" evidence="6">
    <location>
        <begin position="10"/>
        <end position="22"/>
    </location>
</feature>
<feature type="region of interest" description="Disordered" evidence="6">
    <location>
        <begin position="556"/>
        <end position="578"/>
    </location>
</feature>
<dbReference type="Gene3D" id="3.40.630.10">
    <property type="entry name" value="Zn peptidases"/>
    <property type="match status" value="1"/>
</dbReference>
<dbReference type="Pfam" id="PF00246">
    <property type="entry name" value="Peptidase_M14"/>
    <property type="match status" value="1"/>
</dbReference>
<feature type="region of interest" description="Disordered" evidence="6">
    <location>
        <begin position="617"/>
        <end position="791"/>
    </location>
</feature>
<protein>
    <recommendedName>
        <fullName evidence="8">Peptidase M14 domain-containing protein</fullName>
    </recommendedName>
</protein>
<comment type="cofactor">
    <cofactor evidence="1">
        <name>Zn(2+)</name>
        <dbReference type="ChEBI" id="CHEBI:29105"/>
    </cofactor>
</comment>
<sequence>MGTNIHRGTVLSSDARPTSPSGPFQYRSYAEMAAFLQELNTTYPDLVRVSVAQDTYKLPSPPELQCRGAGGGSEPCRQYVVHLTNHSTLESDPFRPEVFFSGALHGDERVGPTTTVELIALIASSATAYAEGSSSTSAPPLTTQRWLHELVNTRSVVLMPMTNAYGYDHETREELDVDPNRDYNYMVKGRECMKAMTSRVVNELWRDHVFQLAVTFHGGMRAVGFEWGSPNHYLQNGRKPRSEKSPDHTAQSQLANTLATYAGTFQDGTFYPFGAMNDVVYGVSGGMEDWAYAASWENQYTPANEAPFQPCEPTTYGGYSPEKTKYNNATHRAFNILVETANAKHPKPDTLGRYEDLYATELDFHSVRHATTFSAGHVTQNVRLALMLIDLVQPYVRWIHLPLAEAPTRRLASVSSFVGASLFVESDKKLQQLRCDQPTGKKVLMVTCATNPCPVRVTGETNKLRLQLAWEVLGAITVDATRVQIASSESFANQTILEQSVLQTGKTRRFYDILDSSAPSASASPGSGLFTACLDVALGGQQTLFVRARAKVDQDWQTQATEGGDVPSPRIPPQSHLVNARTNPRWNMESNGHRVKGELLWYSPVLRVLVEGPLTDAPVTTAPPTAQAETSNTPDVRISSEEGSASGSNTNDAAISFEPEAGVPDVHPPLNASTPVVQTTQPSGLPAAKKNASSSSSSSSRPVDETPTIKFPDNSSGDDEPPMPKPREPRTTRPPTDEEDEFDGEEEEDTDDVRVSDVPRATTRPTPPPTRRTTAPGVTIQTPSPTPTSQELEIVHKADGKSTTKNTSPSLLNYGYLVLGTGTLIVVLTVAFLYRRVFRANRRQPYMHLQQQQHQERRSGRHQRRGNRRGSPVRGDDDDENLYDDDDDPSLSLRCVLGLDFVALTTRCFCLLQMLRDGTFRDEEVRALATNRRLRAQYTAFRGCDGAFQEMLEAAEEANEHHHHHHHHQHQQPSQSEEEQRANTHEAKYIGYMHCVGTTLCPSALREWYSCLEAARDGKVPVEDCVPVKSMLERCLRAESDAMFRATQDHVFRSSP</sequence>
<feature type="region of interest" description="Disordered" evidence="6">
    <location>
        <begin position="845"/>
        <end position="884"/>
    </location>
</feature>
<dbReference type="InterPro" id="IPR057246">
    <property type="entry name" value="CARBOXYPEPT_ZN_1"/>
</dbReference>
<dbReference type="PANTHER" id="PTHR11705:SF138">
    <property type="entry name" value="PEPTIDASE M14 CARBOXYPEPTIDASE A DOMAIN-CONTAINING PROTEIN"/>
    <property type="match status" value="1"/>
</dbReference>
<dbReference type="GO" id="GO:0005615">
    <property type="term" value="C:extracellular space"/>
    <property type="evidence" value="ECO:0007669"/>
    <property type="project" value="TreeGrafter"/>
</dbReference>
<feature type="compositionally biased region" description="Acidic residues" evidence="6">
    <location>
        <begin position="737"/>
        <end position="751"/>
    </location>
</feature>
<evidence type="ECO:0000259" key="8">
    <source>
        <dbReference type="PROSITE" id="PS52035"/>
    </source>
</evidence>
<evidence type="ECO:0000256" key="6">
    <source>
        <dbReference type="SAM" id="MobiDB-lite"/>
    </source>
</evidence>
<gene>
    <name evidence="9" type="ORF">P43SY_005300</name>
</gene>
<accession>A0AAD5Q6S2</accession>
<evidence type="ECO:0000256" key="2">
    <source>
        <dbReference type="ARBA" id="ARBA00005988"/>
    </source>
</evidence>
<dbReference type="PROSITE" id="PS00132">
    <property type="entry name" value="CARBOXYPEPT_ZN_1"/>
    <property type="match status" value="1"/>
</dbReference>
<feature type="domain" description="Peptidase M14" evidence="8">
    <location>
        <begin position="25"/>
        <end position="329"/>
    </location>
</feature>
<feature type="compositionally biased region" description="Basic residues" evidence="6">
    <location>
        <begin position="961"/>
        <end position="970"/>
    </location>
</feature>
<keyword evidence="3" id="KW-0479">Metal-binding</keyword>
<comment type="similarity">
    <text evidence="2 5">Belongs to the peptidase M14 family.</text>
</comment>
<name>A0AAD5Q6S2_PYTIN</name>
<dbReference type="SUPFAM" id="SSF53187">
    <property type="entry name" value="Zn-dependent exopeptidases"/>
    <property type="match status" value="1"/>
</dbReference>
<feature type="region of interest" description="Disordered" evidence="6">
    <location>
        <begin position="1"/>
        <end position="22"/>
    </location>
</feature>
<dbReference type="PANTHER" id="PTHR11705">
    <property type="entry name" value="PROTEASE FAMILY M14 CARBOXYPEPTIDASE A,B"/>
    <property type="match status" value="1"/>
</dbReference>
<proteinExistence type="inferred from homology"/>
<feature type="transmembrane region" description="Helical" evidence="7">
    <location>
        <begin position="814"/>
        <end position="834"/>
    </location>
</feature>
<dbReference type="AlphaFoldDB" id="A0AAD5Q6S2"/>
<evidence type="ECO:0000313" key="10">
    <source>
        <dbReference type="Proteomes" id="UP001209570"/>
    </source>
</evidence>
<feature type="compositionally biased region" description="Low complexity" evidence="6">
    <location>
        <begin position="771"/>
        <end position="790"/>
    </location>
</feature>
<feature type="compositionally biased region" description="Basic residues" evidence="6">
    <location>
        <begin position="859"/>
        <end position="868"/>
    </location>
</feature>
<dbReference type="EMBL" id="JAKCXM010000268">
    <property type="protein sequence ID" value="KAJ0397069.1"/>
    <property type="molecule type" value="Genomic_DNA"/>
</dbReference>
<keyword evidence="4" id="KW-0862">Zinc</keyword>
<comment type="caution">
    <text evidence="9">The sequence shown here is derived from an EMBL/GenBank/DDBJ whole genome shotgun (WGS) entry which is preliminary data.</text>
</comment>
<evidence type="ECO:0000256" key="4">
    <source>
        <dbReference type="ARBA" id="ARBA00022833"/>
    </source>
</evidence>